<dbReference type="STRING" id="879819.A0A0J0XWL0"/>
<dbReference type="PANTHER" id="PTHR28083">
    <property type="entry name" value="GOOD FOR FULL DBP5 ACTIVITY PROTEIN 2"/>
    <property type="match status" value="1"/>
</dbReference>
<dbReference type="OrthoDB" id="5953249at2759"/>
<name>A0A0J0XWL0_9TREE</name>
<protein>
    <recommendedName>
        <fullName evidence="2">Gfd2/YDR514C-like C-terminal domain-containing protein</fullName>
    </recommendedName>
</protein>
<dbReference type="GeneID" id="28980789"/>
<dbReference type="InterPro" id="IPR040151">
    <property type="entry name" value="Gfd2/YDR514C-like"/>
</dbReference>
<proteinExistence type="predicted"/>
<keyword evidence="4" id="KW-1185">Reference proteome</keyword>
<evidence type="ECO:0000259" key="2">
    <source>
        <dbReference type="Pfam" id="PF21762"/>
    </source>
</evidence>
<reference evidence="3 4" key="1">
    <citation type="submission" date="2015-03" db="EMBL/GenBank/DDBJ databases">
        <title>Genomics and transcriptomics of the oil-accumulating basidiomycete yeast T. oleaginosus allow insights into substrate utilization and the diverse evolutionary trajectories of mating systems in fungi.</title>
        <authorList>
            <consortium name="DOE Joint Genome Institute"/>
            <person name="Kourist R."/>
            <person name="Kracht O."/>
            <person name="Bracharz F."/>
            <person name="Lipzen A."/>
            <person name="Nolan M."/>
            <person name="Ohm R."/>
            <person name="Grigoriev I."/>
            <person name="Sun S."/>
            <person name="Heitman J."/>
            <person name="Bruck T."/>
            <person name="Nowrousian M."/>
        </authorList>
    </citation>
    <scope>NUCLEOTIDE SEQUENCE [LARGE SCALE GENOMIC DNA]</scope>
    <source>
        <strain evidence="3 4">IBC0246</strain>
    </source>
</reference>
<feature type="region of interest" description="Disordered" evidence="1">
    <location>
        <begin position="460"/>
        <end position="721"/>
    </location>
</feature>
<dbReference type="Pfam" id="PF21762">
    <property type="entry name" value="DEDDh_C"/>
    <property type="match status" value="1"/>
</dbReference>
<evidence type="ECO:0000313" key="4">
    <source>
        <dbReference type="Proteomes" id="UP000053611"/>
    </source>
</evidence>
<evidence type="ECO:0000313" key="3">
    <source>
        <dbReference type="EMBL" id="KLT45452.1"/>
    </source>
</evidence>
<evidence type="ECO:0000256" key="1">
    <source>
        <dbReference type="SAM" id="MobiDB-lite"/>
    </source>
</evidence>
<dbReference type="Proteomes" id="UP000053611">
    <property type="component" value="Unassembled WGS sequence"/>
</dbReference>
<dbReference type="PANTHER" id="PTHR28083:SF1">
    <property type="entry name" value="GOOD FOR FULL DBP5 ACTIVITY PROTEIN 2"/>
    <property type="match status" value="1"/>
</dbReference>
<feature type="domain" description="Gfd2/YDR514C-like C-terminal" evidence="2">
    <location>
        <begin position="215"/>
        <end position="394"/>
    </location>
</feature>
<dbReference type="AlphaFoldDB" id="A0A0J0XWL0"/>
<feature type="compositionally biased region" description="Low complexity" evidence="1">
    <location>
        <begin position="624"/>
        <end position="640"/>
    </location>
</feature>
<organism evidence="3 4">
    <name type="scientific">Cutaneotrichosporon oleaginosum</name>
    <dbReference type="NCBI Taxonomy" id="879819"/>
    <lineage>
        <taxon>Eukaryota</taxon>
        <taxon>Fungi</taxon>
        <taxon>Dikarya</taxon>
        <taxon>Basidiomycota</taxon>
        <taxon>Agaricomycotina</taxon>
        <taxon>Tremellomycetes</taxon>
        <taxon>Trichosporonales</taxon>
        <taxon>Trichosporonaceae</taxon>
        <taxon>Cutaneotrichosporon</taxon>
    </lineage>
</organism>
<dbReference type="EMBL" id="KQ087181">
    <property type="protein sequence ID" value="KLT45452.1"/>
    <property type="molecule type" value="Genomic_DNA"/>
</dbReference>
<accession>A0A0J0XWL0</accession>
<dbReference type="InterPro" id="IPR048519">
    <property type="entry name" value="Gfd2/YDR514C-like_C"/>
</dbReference>
<dbReference type="GO" id="GO:0005634">
    <property type="term" value="C:nucleus"/>
    <property type="evidence" value="ECO:0007669"/>
    <property type="project" value="TreeGrafter"/>
</dbReference>
<gene>
    <name evidence="3" type="ORF">CC85DRAFT_240800</name>
</gene>
<feature type="compositionally biased region" description="Polar residues" evidence="1">
    <location>
        <begin position="545"/>
        <end position="556"/>
    </location>
</feature>
<dbReference type="RefSeq" id="XP_018281943.1">
    <property type="nucleotide sequence ID" value="XM_018420186.1"/>
</dbReference>
<feature type="compositionally biased region" description="Polar residues" evidence="1">
    <location>
        <begin position="592"/>
        <end position="611"/>
    </location>
</feature>
<feature type="compositionally biased region" description="Low complexity" evidence="1">
    <location>
        <begin position="653"/>
        <end position="678"/>
    </location>
</feature>
<sequence length="721" mass="77425">MGDNTRYGNPAEFEIDLHSIYAAYLGDFDSQNIDWWDASWGGYFRSFNDFLGFGWEAMVVVDSATGRAHIAARREQIALFARMIKTRFGETLDKDPPSIMPLDPAPARSRTLHRIINITDLQGYKKLSGSLAPAELSHLRARVRIGEPGVVTALFNAGAEDDDSAAAAGVRTNGQGYTWACIKTTWWEKGGPPQGFVPGHGRTVMARPGQGGKGLMLEVGLAALRCANLRAVDVWPPVPDKNYRKAHYVMEEWVDKRTNTAPPNFPRAYGFGRSQFTSEKSVERIVEASLGALASHDTDGGANTLILLSIGEPQPIPLPHATTFPPNVLQLDVLQLEFALLQQAQRMGVPGVGERNHPFVSLRQLLHHLQIPVAPHAPLGNAGNEAFYTVLAFQKLLMRDTRLPDQLFQQAAFAPGYPQGDYFMHPGMPGPMGAPMGAPMGGPMMGPQYTGAPYSPYSGLPMPPPIRADGGARRGSSSSLNRMSLPALDFEPPSFPAPLSRQATGESGYGGSKRPQTIAINSPVGGVTTPQDGGRDEATPRANGGRSSTMPRSQTVYWDDAEYSANDGRGRQRVPGHGERRGGSAHPPPSSLRHSQMLPTPTGMSSNSRSVSFHEDRRPATVHSGGSSSGSFANSRSNSGTAIGPSGLSNIHSNSGPSSASASASASSGPSASDASLSKQRDENNPDMIKNSRDKEAKMRKTKSTHSVKQISSALQKFWVD</sequence>
<feature type="compositionally biased region" description="Basic and acidic residues" evidence="1">
    <location>
        <begin position="679"/>
        <end position="699"/>
    </location>
</feature>